<reference evidence="1" key="1">
    <citation type="submission" date="2017-05" db="UniProtKB">
        <authorList>
            <consortium name="EnsemblMetazoa"/>
        </authorList>
    </citation>
    <scope>IDENTIFICATION</scope>
</reference>
<dbReference type="InParanoid" id="A0A1X7SYQ6"/>
<accession>A0A1X7SYQ6</accession>
<proteinExistence type="predicted"/>
<organism evidence="1">
    <name type="scientific">Amphimedon queenslandica</name>
    <name type="common">Sponge</name>
    <dbReference type="NCBI Taxonomy" id="400682"/>
    <lineage>
        <taxon>Eukaryota</taxon>
        <taxon>Metazoa</taxon>
        <taxon>Porifera</taxon>
        <taxon>Demospongiae</taxon>
        <taxon>Heteroscleromorpha</taxon>
        <taxon>Haplosclerida</taxon>
        <taxon>Niphatidae</taxon>
        <taxon>Amphimedon</taxon>
    </lineage>
</organism>
<dbReference type="EnsemblMetazoa" id="Aqu2.1.07055_001">
    <property type="protein sequence ID" value="Aqu2.1.07055_001"/>
    <property type="gene ID" value="Aqu2.1.07055"/>
</dbReference>
<protein>
    <submittedName>
        <fullName evidence="1">Uncharacterized protein</fullName>
    </submittedName>
</protein>
<name>A0A1X7SYQ6_AMPQE</name>
<sequence>TLDYQYSYHLSIHKIIFLVRVNSLFKYIFKTQNFNSQKFLKITLIYMVLIFQQETIDLIPCWSSPFIL</sequence>
<dbReference type="AlphaFoldDB" id="A0A1X7SYQ6"/>
<evidence type="ECO:0000313" key="1">
    <source>
        <dbReference type="EnsemblMetazoa" id="Aqu2.1.07055_001"/>
    </source>
</evidence>